<proteinExistence type="predicted"/>
<dbReference type="AlphaFoldDB" id="A0A9P0CJW9"/>
<protein>
    <submittedName>
        <fullName evidence="1">Uncharacterized protein</fullName>
    </submittedName>
</protein>
<reference evidence="1" key="1">
    <citation type="submission" date="2022-01" db="EMBL/GenBank/DDBJ databases">
        <authorList>
            <person name="King R."/>
        </authorList>
    </citation>
    <scope>NUCLEOTIDE SEQUENCE</scope>
</reference>
<organism evidence="1 2">
    <name type="scientific">Psylliodes chrysocephalus</name>
    <dbReference type="NCBI Taxonomy" id="3402493"/>
    <lineage>
        <taxon>Eukaryota</taxon>
        <taxon>Metazoa</taxon>
        <taxon>Ecdysozoa</taxon>
        <taxon>Arthropoda</taxon>
        <taxon>Hexapoda</taxon>
        <taxon>Insecta</taxon>
        <taxon>Pterygota</taxon>
        <taxon>Neoptera</taxon>
        <taxon>Endopterygota</taxon>
        <taxon>Coleoptera</taxon>
        <taxon>Polyphaga</taxon>
        <taxon>Cucujiformia</taxon>
        <taxon>Chrysomeloidea</taxon>
        <taxon>Chrysomelidae</taxon>
        <taxon>Galerucinae</taxon>
        <taxon>Alticini</taxon>
        <taxon>Psylliodes</taxon>
    </lineage>
</organism>
<gene>
    <name evidence="1" type="ORF">PSYICH_LOCUS1619</name>
</gene>
<name>A0A9P0CJW9_9CUCU</name>
<dbReference type="PANTHER" id="PTHR10773:SF19">
    <property type="match status" value="1"/>
</dbReference>
<sequence length="637" mass="74612">MSIFQKVPNLHKMFAKPLTVQNSQDPESFVEIGKQTTENESTQATDGNIILNNDDHNEVDDQSIRLDNCGLELFSVINNDKNETDYNKFLEINNLENQENLLTISQYVLDPEMITVTNDNNGNKYNKLMEHENIVKPQSCQNIPEPEALISGDENEIIPGSTLWQRDPDYIQEDKDSDTTEEDDNITNTVTEYNNTEVDSTEEGFVSNNTRKRKKKTKNGWNYNIRRDRRVLGQRCDCKISTKNTAIQCFKLTDQDRSDIFNYFWHLDWNQRKIYIDMLVKISITKRQRNRNLENQSRRSMSWKYYLKKTDTEIRVCKNMFLNTFCIGERSVRTWKQSLSLNKDKDGENTIVNSHRLVRKAEQNIPKMESHYCRASSSELYLEPQWHTKSALYKFYKTHWCDEKQSTPASIATFHHTFDSMNLSIFKPKKDLCDTCVAHDVGNLSSENYENHVQKKKEAREAKESDKTSDHRVFCMDLQSVLLSPKSNYDPQHNNRTKISQKGHTQMEADSMHVTIERKLHNRVINVPADYVGICLHAREKPKPPGRKQGDPVVTDLRAIQYSPSGEICYKLRHPDNYKKFEFRQVQKQVPVAFSELLPLYTKPIPIKKQKWDHLQKLKSSIPKDYHLFYDNLQLQI</sequence>
<keyword evidence="2" id="KW-1185">Reference proteome</keyword>
<dbReference type="Proteomes" id="UP001153636">
    <property type="component" value="Chromosome 10"/>
</dbReference>
<dbReference type="EMBL" id="OV651822">
    <property type="protein sequence ID" value="CAH1100830.1"/>
    <property type="molecule type" value="Genomic_DNA"/>
</dbReference>
<dbReference type="OrthoDB" id="6775418at2759"/>
<accession>A0A9P0CJW9</accession>
<evidence type="ECO:0000313" key="2">
    <source>
        <dbReference type="Proteomes" id="UP001153636"/>
    </source>
</evidence>
<dbReference type="PANTHER" id="PTHR10773">
    <property type="entry name" value="DNA-DIRECTED RNA POLYMERASES I, II, AND III SUBUNIT RPABC2"/>
    <property type="match status" value="1"/>
</dbReference>
<evidence type="ECO:0000313" key="1">
    <source>
        <dbReference type="EMBL" id="CAH1100830.1"/>
    </source>
</evidence>